<protein>
    <submittedName>
        <fullName evidence="3">Imidazolonepropionase-like amidohydrolase</fullName>
    </submittedName>
</protein>
<comment type="caution">
    <text evidence="3">The sequence shown here is derived from an EMBL/GenBank/DDBJ whole genome shotgun (WGS) entry which is preliminary data.</text>
</comment>
<dbReference type="GO" id="GO:0016810">
    <property type="term" value="F:hydrolase activity, acting on carbon-nitrogen (but not peptide) bonds"/>
    <property type="evidence" value="ECO:0007669"/>
    <property type="project" value="InterPro"/>
</dbReference>
<feature type="chain" id="PRO_5017248860" evidence="1">
    <location>
        <begin position="23"/>
        <end position="491"/>
    </location>
</feature>
<dbReference type="Gene3D" id="2.30.40.10">
    <property type="entry name" value="Urease, subunit C, domain 1"/>
    <property type="match status" value="2"/>
</dbReference>
<organism evidence="3 4">
    <name type="scientific">Arenicella xantha</name>
    <dbReference type="NCBI Taxonomy" id="644221"/>
    <lineage>
        <taxon>Bacteria</taxon>
        <taxon>Pseudomonadati</taxon>
        <taxon>Pseudomonadota</taxon>
        <taxon>Gammaproteobacteria</taxon>
        <taxon>Arenicellales</taxon>
        <taxon>Arenicellaceae</taxon>
        <taxon>Arenicella</taxon>
    </lineage>
</organism>
<dbReference type="RefSeq" id="WP_113953035.1">
    <property type="nucleotide sequence ID" value="NZ_QNRT01000001.1"/>
</dbReference>
<dbReference type="PANTHER" id="PTHR43135:SF3">
    <property type="entry name" value="ALPHA-D-RIBOSE 1-METHYLPHOSPHONATE 5-TRIPHOSPHATE DIPHOSPHATASE"/>
    <property type="match status" value="1"/>
</dbReference>
<keyword evidence="1" id="KW-0732">Signal</keyword>
<evidence type="ECO:0000256" key="1">
    <source>
        <dbReference type="SAM" id="SignalP"/>
    </source>
</evidence>
<dbReference type="SUPFAM" id="SSF51338">
    <property type="entry name" value="Composite domain of metallo-dependent hydrolases"/>
    <property type="match status" value="1"/>
</dbReference>
<accession>A0A395JT09</accession>
<gene>
    <name evidence="3" type="ORF">DFR28_101858</name>
</gene>
<keyword evidence="3" id="KW-0378">Hydrolase</keyword>
<dbReference type="PANTHER" id="PTHR43135">
    <property type="entry name" value="ALPHA-D-RIBOSE 1-METHYLPHOSPHONATE 5-TRIPHOSPHATE DIPHOSPHATASE"/>
    <property type="match status" value="1"/>
</dbReference>
<dbReference type="Pfam" id="PF01979">
    <property type="entry name" value="Amidohydro_1"/>
    <property type="match status" value="1"/>
</dbReference>
<dbReference type="SUPFAM" id="SSF51556">
    <property type="entry name" value="Metallo-dependent hydrolases"/>
    <property type="match status" value="1"/>
</dbReference>
<dbReference type="InterPro" id="IPR032466">
    <property type="entry name" value="Metal_Hydrolase"/>
</dbReference>
<dbReference type="OrthoDB" id="9807210at2"/>
<feature type="domain" description="Amidohydrolase-related" evidence="2">
    <location>
        <begin position="77"/>
        <end position="480"/>
    </location>
</feature>
<dbReference type="InParanoid" id="A0A395JT09"/>
<sequence>MKIFLTIILSVTLLFGSANLLAAAGESTVIRNATLISTISMEVQPGVDVLIVGGKIAQIGKDLMVSASREIDASGRFLIPGLIDAHTHLSGVPGMSYEQAQNNSDVAAQAYRQIPLSYLYHGFTTVIDLHSNAESIAAWNAQALRPTAYFCGAAPLLDGYPTNFMPASIRAQVTPYYLLGDRPLPKSSEPANHSPQAVVQRMVGDGAICVKTHFETGFGSVKNLPTPTVELIQELVANAHQQGLKVLLHANSQSAQQFGIAAGVDAFVHGLWTWDDAHASAINDPVAALIDDAVAAGIVLQPTIQVLMGERDLHDPDYLNHNSIQHAVPASLVKWYDSPDGQTFRMQMREVPYVQRLLAESGWQQINAAPLKRVTAATKQWVKQGGKLFFGSDTPSDMTYANPPGLNGRMEMQQWHAMGIGLEQLLASATIENAKFFGLAKELGSIDVGKRADMLLLSKNPLLTISAYDSIDWVMIGGRINAREKLSALSE</sequence>
<evidence type="ECO:0000313" key="3">
    <source>
        <dbReference type="EMBL" id="RBP53472.1"/>
    </source>
</evidence>
<dbReference type="AlphaFoldDB" id="A0A395JT09"/>
<dbReference type="InterPro" id="IPR011059">
    <property type="entry name" value="Metal-dep_hydrolase_composite"/>
</dbReference>
<feature type="signal peptide" evidence="1">
    <location>
        <begin position="1"/>
        <end position="22"/>
    </location>
</feature>
<dbReference type="Gene3D" id="3.20.20.140">
    <property type="entry name" value="Metal-dependent hydrolases"/>
    <property type="match status" value="2"/>
</dbReference>
<reference evidence="3 4" key="1">
    <citation type="submission" date="2018-06" db="EMBL/GenBank/DDBJ databases">
        <title>Genomic Encyclopedia of Type Strains, Phase IV (KMG-IV): sequencing the most valuable type-strain genomes for metagenomic binning, comparative biology and taxonomic classification.</title>
        <authorList>
            <person name="Goeker M."/>
        </authorList>
    </citation>
    <scope>NUCLEOTIDE SEQUENCE [LARGE SCALE GENOMIC DNA]</scope>
    <source>
        <strain evidence="3 4">DSM 24032</strain>
    </source>
</reference>
<keyword evidence="4" id="KW-1185">Reference proteome</keyword>
<proteinExistence type="predicted"/>
<dbReference type="EMBL" id="QNRT01000001">
    <property type="protein sequence ID" value="RBP53472.1"/>
    <property type="molecule type" value="Genomic_DNA"/>
</dbReference>
<name>A0A395JT09_9GAMM</name>
<dbReference type="InterPro" id="IPR006680">
    <property type="entry name" value="Amidohydro-rel"/>
</dbReference>
<dbReference type="InterPro" id="IPR051781">
    <property type="entry name" value="Metallo-dep_Hydrolase"/>
</dbReference>
<evidence type="ECO:0000313" key="4">
    <source>
        <dbReference type="Proteomes" id="UP000253083"/>
    </source>
</evidence>
<evidence type="ECO:0000259" key="2">
    <source>
        <dbReference type="Pfam" id="PF01979"/>
    </source>
</evidence>
<dbReference type="Proteomes" id="UP000253083">
    <property type="component" value="Unassembled WGS sequence"/>
</dbReference>